<proteinExistence type="predicted"/>
<sequence length="157" mass="15660">MLAQGVPSPTGAGRVPLHVWASWMTGAVKALATAVSHIDEETRKQLQKDLEAISQQIDGVPGEVLAAVGAAETPSRSPPACARSWASAPPRSARCWSTADPAGRSAPGPGAAVDRSGGSLVEGDLRGELAVGADLAFGADQAEGDGVRDVGAGAGNA</sequence>
<reference evidence="2 3" key="2">
    <citation type="submission" date="2020-03" db="EMBL/GenBank/DDBJ databases">
        <authorList>
            <person name="Ichikawa N."/>
            <person name="Kimura A."/>
            <person name="Kitahashi Y."/>
            <person name="Uohara A."/>
        </authorList>
    </citation>
    <scope>NUCLEOTIDE SEQUENCE [LARGE SCALE GENOMIC DNA]</scope>
    <source>
        <strain evidence="2 3">NBRC 105367</strain>
    </source>
</reference>
<dbReference type="Proteomes" id="UP000503011">
    <property type="component" value="Chromosome"/>
</dbReference>
<dbReference type="KEGG" id="psuu:Psuf_077520"/>
<organism evidence="2 3">
    <name type="scientific">Phytohabitans suffuscus</name>
    <dbReference type="NCBI Taxonomy" id="624315"/>
    <lineage>
        <taxon>Bacteria</taxon>
        <taxon>Bacillati</taxon>
        <taxon>Actinomycetota</taxon>
        <taxon>Actinomycetes</taxon>
        <taxon>Micromonosporales</taxon>
        <taxon>Micromonosporaceae</taxon>
    </lineage>
</organism>
<feature type="compositionally biased region" description="Low complexity" evidence="1">
    <location>
        <begin position="74"/>
        <end position="112"/>
    </location>
</feature>
<evidence type="ECO:0000313" key="2">
    <source>
        <dbReference type="EMBL" id="BCB90439.1"/>
    </source>
</evidence>
<name>A0A6F8YWI1_9ACTN</name>
<dbReference type="EMBL" id="AP022871">
    <property type="protein sequence ID" value="BCB90439.1"/>
    <property type="molecule type" value="Genomic_DNA"/>
</dbReference>
<feature type="region of interest" description="Disordered" evidence="1">
    <location>
        <begin position="138"/>
        <end position="157"/>
    </location>
</feature>
<protein>
    <submittedName>
        <fullName evidence="2">Uncharacterized protein</fullName>
    </submittedName>
</protein>
<keyword evidence="3" id="KW-1185">Reference proteome</keyword>
<dbReference type="AlphaFoldDB" id="A0A6F8YWI1"/>
<dbReference type="RefSeq" id="WP_173162766.1">
    <property type="nucleotide sequence ID" value="NZ_AP022871.1"/>
</dbReference>
<evidence type="ECO:0000313" key="3">
    <source>
        <dbReference type="Proteomes" id="UP000503011"/>
    </source>
</evidence>
<accession>A0A6F8YWI1</accession>
<gene>
    <name evidence="2" type="ORF">Psuf_077520</name>
</gene>
<reference evidence="2 3" key="1">
    <citation type="submission" date="2020-03" db="EMBL/GenBank/DDBJ databases">
        <title>Whole genome shotgun sequence of Phytohabitans suffuscus NBRC 105367.</title>
        <authorList>
            <person name="Komaki H."/>
            <person name="Tamura T."/>
        </authorList>
    </citation>
    <scope>NUCLEOTIDE SEQUENCE [LARGE SCALE GENOMIC DNA]</scope>
    <source>
        <strain evidence="2 3">NBRC 105367</strain>
    </source>
</reference>
<feature type="region of interest" description="Disordered" evidence="1">
    <location>
        <begin position="72"/>
        <end position="119"/>
    </location>
</feature>
<evidence type="ECO:0000256" key="1">
    <source>
        <dbReference type="SAM" id="MobiDB-lite"/>
    </source>
</evidence>